<evidence type="ECO:0000256" key="1">
    <source>
        <dbReference type="SAM" id="MobiDB-lite"/>
    </source>
</evidence>
<dbReference type="PANTHER" id="PTHR37346:SF1">
    <property type="entry name" value="PROLINE-RICH PROTEIN 19"/>
    <property type="match status" value="1"/>
</dbReference>
<dbReference type="CTD" id="108696704"/>
<dbReference type="AlphaFoldDB" id="A0A1L8FN18"/>
<proteinExistence type="predicted"/>
<gene>
    <name evidence="3" type="primary">LOC108696704</name>
</gene>
<dbReference type="OMA" id="FAIRGAC"/>
<feature type="region of interest" description="Disordered" evidence="1">
    <location>
        <begin position="1"/>
        <end position="68"/>
    </location>
</feature>
<evidence type="ECO:0000313" key="3">
    <source>
        <dbReference type="RefSeq" id="XP_018081795.1"/>
    </source>
</evidence>
<dbReference type="RefSeq" id="XP_018081795.1">
    <property type="nucleotide sequence ID" value="XM_018226306.2"/>
</dbReference>
<reference evidence="3" key="1">
    <citation type="submission" date="2025-08" db="UniProtKB">
        <authorList>
            <consortium name="RefSeq"/>
        </authorList>
    </citation>
    <scope>IDENTIFICATION</scope>
    <source>
        <strain evidence="3">J_2021</strain>
        <tissue evidence="3">Erythrocytes</tissue>
    </source>
</reference>
<dbReference type="Bgee" id="108696704">
    <property type="expression patterns" value="Expressed in testis and 3 other cell types or tissues"/>
</dbReference>
<accession>A0A1L8FN18</accession>
<organism evidence="2 3">
    <name type="scientific">Xenopus laevis</name>
    <name type="common">African clawed frog</name>
    <dbReference type="NCBI Taxonomy" id="8355"/>
    <lineage>
        <taxon>Eukaryota</taxon>
        <taxon>Metazoa</taxon>
        <taxon>Chordata</taxon>
        <taxon>Craniata</taxon>
        <taxon>Vertebrata</taxon>
        <taxon>Euteleostomi</taxon>
        <taxon>Amphibia</taxon>
        <taxon>Batrachia</taxon>
        <taxon>Anura</taxon>
        <taxon>Pipoidea</taxon>
        <taxon>Pipidae</taxon>
        <taxon>Xenopodinae</taxon>
        <taxon>Xenopus</taxon>
        <taxon>Xenopus</taxon>
    </lineage>
</organism>
<dbReference type="KEGG" id="xla:108696704"/>
<dbReference type="Proteomes" id="UP000186698">
    <property type="component" value="Chromosome 7L"/>
</dbReference>
<dbReference type="Pfam" id="PF15455">
    <property type="entry name" value="Pro-rich_19"/>
    <property type="match status" value="1"/>
</dbReference>
<name>A0A1L8FN18_XENLA</name>
<feature type="compositionally biased region" description="Basic residues" evidence="1">
    <location>
        <begin position="42"/>
        <end position="52"/>
    </location>
</feature>
<sequence length="684" mass="76352">MNQGSSCPIGQASSSTGSDPKAPAVYRQQNNERQSNADPHSRVKRRKTKKERNSRFNQSDGDRFMVRGSKRPFVRKKDPCAHSSFVRVVPPFAIRGACNSNPIIITQGRLTHHMGLFHGEVKSIDIKRLDLLKDTAMEVQPANVTQPETDEGSRASRLSLTPITVLEDQGGTSSLKHVAHETHILGSNPLLSQNKEKGNCTPCTQGSSAQFLLTSPHSQTRIPNCQRQSIPVVEAAEIVFKMINSRSLFPGRNLVTETKKSILARLKQQQRMLGTNLTPLSLLTKLNYSHTGMSVISEGLGSGYLNKIDKTQTEHGRQGATGHNSISPFPVGLVSGTSPMHVVKTAQVMCGDRPRAEIDLYNQLLLGRPECDFQGPSEKQRIYSEIGSHLYEGIPPRGQFSLMPDSRTKLMRNTDLSHKAMQQSGTHPFEVYNANVKWKPSYNDLAGHSLNMSETISPRQGDRRKYTTPMRGLLLDICTVPASQTDRRNWPSMAAEHGAASGVRGNIWNCDTNKSPGFTFTRPCTDTSGQKARLHYGELNSQRDSTFSLGRNPRGLGCQNSAGPERFICEDAKDSFHFLEPKRHTIHRQTAEIVSPPPLFAMPPSWNNIRDVRAESPVSRDRADTVWRQCQEEWPQRQLHTSLCTQPSEPHNLFVSHPEGGSLRQTLLERSSPESWMFPRMKLY</sequence>
<evidence type="ECO:0000313" key="2">
    <source>
        <dbReference type="Proteomes" id="UP000186698"/>
    </source>
</evidence>
<feature type="compositionally biased region" description="Polar residues" evidence="1">
    <location>
        <begin position="1"/>
        <end position="18"/>
    </location>
</feature>
<keyword evidence="2" id="KW-1185">Reference proteome</keyword>
<dbReference type="OrthoDB" id="9451259at2759"/>
<dbReference type="PaxDb" id="8355-A0A1L8FN18"/>
<dbReference type="PANTHER" id="PTHR37346">
    <property type="entry name" value="PROLINE-RICH PROTEIN 19"/>
    <property type="match status" value="1"/>
</dbReference>
<dbReference type="STRING" id="8355.A0A1L8FN18"/>
<feature type="compositionally biased region" description="Polar residues" evidence="1">
    <location>
        <begin position="27"/>
        <end position="38"/>
    </location>
</feature>
<dbReference type="GeneID" id="108696704"/>
<protein>
    <submittedName>
        <fullName evidence="3">Uncharacterized protein LOC108696704</fullName>
    </submittedName>
</protein>
<dbReference type="InterPro" id="IPR029355">
    <property type="entry name" value="Pro-rich_19"/>
</dbReference>